<feature type="region of interest" description="Disordered" evidence="1">
    <location>
        <begin position="1"/>
        <end position="53"/>
    </location>
</feature>
<evidence type="ECO:0000256" key="2">
    <source>
        <dbReference type="SAM" id="Phobius"/>
    </source>
</evidence>
<feature type="transmembrane region" description="Helical" evidence="2">
    <location>
        <begin position="1051"/>
        <end position="1069"/>
    </location>
</feature>
<feature type="compositionally biased region" description="Acidic residues" evidence="1">
    <location>
        <begin position="16"/>
        <end position="44"/>
    </location>
</feature>
<feature type="transmembrane region" description="Helical" evidence="2">
    <location>
        <begin position="1420"/>
        <end position="1439"/>
    </location>
</feature>
<keyword evidence="4" id="KW-1185">Reference proteome</keyword>
<name>A0A2R5GH26_9STRA</name>
<sequence length="1715" mass="191886">MTGNSQAAAQKCNNEAADDDHLESDSISDNEANSEEEEDEDEDEDKRSEEDLESDRIIKAGFWRLDFYDFDSLSAPEESVQGIEAEAVDSPATTTNAVVRVAICPIEGHDVDLKGVEGVMAHIIDELYDVEKARGSFDTLQGAHGMAAPFVRASVERGIPMATMNFMLNVAAKEVRDWAEGELSQGTVAEESVRRLQKKLQCQSFSRERRSIREACQSYIGHVYELSFDVKEYQVSADPADSIFKVLLRDPIILAHDIVSSSNVLARGEKLHLSAVDGPLSHFCHGTRYKTMLTKVHNEVRRLKQGGEGAERALPWADVDPATVVVLPLAFFIGDAPVCKSGALTQCPIVMTVLWFDSHGFQRNNTKRIMGYIPSPPGDGDAPHKAALLKRACRQAAQRAILDLVNAWQHAAFRKGGLVWRVADGRLVRAIPAPALFLGNSKEQNLLAGTMERTRCRMCSANVSTMLKGEAMPEGPMRDFFDLKQTYGRLRREDRASRIAFQEKHGLQVDGSQGLFQTTVDFFAGKEVYRMFCFDTMHTLNLGPLKDILIATLSSVQTRKNKTCKLKTLSKNMNGASSGLSQIQSDALADLQLYMHRAGNLPANALQRNRLEAKHILPLARATLTAFLHDLAFEAAEEQILPIARDLRVLLWALAAAVRVTHELTRPALDSGALPAAKEEVRELSRLVQRFRLLGGFKEMTTLKTHALSHMVDQIAFTGGTAFCDTASFEHYHLLVAKAARLVNNTDKTGSHMLHRAMELDAARILTPADPPDECKRARTIGEQGGAPHCAGIDVAEAASITIKHIRNVQEQVTNLDALEEALRGKLEETFEGAPAVDGFVKGKMGSIDLRVVGAKPLRWRAKPPTLFLTRDKSFFAPLLFLRSVSVPDTAKSSQSKFWVAGAVVGRDEDLHARLEKTTYASNPLSGFAVVDLGESLIHLRPDQLQIKSIDDLAAGDTIWLKPPSEEEMHRKIVFILRGAKGEAEEASRKSGKGFRGAVMTPTGDHGLMNLVYNVSLEENARVRALAGTGVDALNECKFRLEKIAFGYDRLLLWLALLGLASALLENYLHRLERKSEMQKSYLRFLRQTYKELVILGFLSFFLIMLRDFYPNMTKNAFLIIEMAHLWLFSVGIAFIFVAIQISSGLVRSKRLWDTAFTHGLQVIEAEYRKFFEWNTFVAYFVCLIPGYFYTNTLHEQVKLWILRKQFIKVNHMPSTFDFPKYLRKTLTVNMFKAVEIGWQSWAVLCSFFFIGYMITAIVDKGTGSINSDVASIGCVSMTLFITLLASRMGAALKGGSNRYFRLLGCSRPHDFETLLEFAKEVYSNEDRQHHARVLNGFSHDDLRLQQVLRECRNNNVLSQQDITTKHSIFGTKHHDNNGFEKHMPLFSPTAFVVLLRIFILAQCYVMGLLFVLWMGHTNFTSIFIGVTVTEIFLHLYLFGRIIPELMRDFALMGSVLILNEAALDRIEDTFQHHKSTNAAIYDFSQILFESYRRCAFELFPTVMPNLDEESQIRVIDAVFKELSPNGAKRVGAISLCKRLQGRMRPRKMKLVFRALNTPRGLTVDECRFLIKGMIVINAETENMDRNLELCFGKAEIRCGLCGAMVSTDDVDEHAGKLCPKLPASEGEELARTIPSPNTAIKDLLERLVGEEGVLNTSTRYGLLQPHFDEDLWAETEAAPYQASFSRLHGPLAPLSFKVEDEDSTYSEDGDDDEA</sequence>
<feature type="compositionally biased region" description="Polar residues" evidence="1">
    <location>
        <begin position="1"/>
        <end position="13"/>
    </location>
</feature>
<dbReference type="OrthoDB" id="1388414at2759"/>
<feature type="transmembrane region" description="Helical" evidence="2">
    <location>
        <begin position="1241"/>
        <end position="1259"/>
    </location>
</feature>
<evidence type="ECO:0000256" key="1">
    <source>
        <dbReference type="SAM" id="MobiDB-lite"/>
    </source>
</evidence>
<comment type="caution">
    <text evidence="3">The sequence shown here is derived from an EMBL/GenBank/DDBJ whole genome shotgun (WGS) entry which is preliminary data.</text>
</comment>
<keyword evidence="2" id="KW-1133">Transmembrane helix</keyword>
<organism evidence="3 4">
    <name type="scientific">Hondaea fermentalgiana</name>
    <dbReference type="NCBI Taxonomy" id="2315210"/>
    <lineage>
        <taxon>Eukaryota</taxon>
        <taxon>Sar</taxon>
        <taxon>Stramenopiles</taxon>
        <taxon>Bigyra</taxon>
        <taxon>Labyrinthulomycetes</taxon>
        <taxon>Thraustochytrida</taxon>
        <taxon>Thraustochytriidae</taxon>
        <taxon>Hondaea</taxon>
    </lineage>
</organism>
<feature type="compositionally biased region" description="Acidic residues" evidence="1">
    <location>
        <begin position="1700"/>
        <end position="1715"/>
    </location>
</feature>
<evidence type="ECO:0000313" key="3">
    <source>
        <dbReference type="EMBL" id="GBG29895.1"/>
    </source>
</evidence>
<keyword evidence="2" id="KW-0472">Membrane</keyword>
<feature type="transmembrane region" description="Helical" evidence="2">
    <location>
        <begin position="1090"/>
        <end position="1106"/>
    </location>
</feature>
<reference evidence="3 4" key="1">
    <citation type="submission" date="2017-12" db="EMBL/GenBank/DDBJ databases">
        <title>Sequencing, de novo assembly and annotation of complete genome of a new Thraustochytrid species, strain FCC1311.</title>
        <authorList>
            <person name="Sedici K."/>
            <person name="Godart F."/>
            <person name="Aiese Cigliano R."/>
            <person name="Sanseverino W."/>
            <person name="Barakat M."/>
            <person name="Ortet P."/>
            <person name="Marechal E."/>
            <person name="Cagnac O."/>
            <person name="Amato A."/>
        </authorList>
    </citation>
    <scope>NUCLEOTIDE SEQUENCE [LARGE SCALE GENOMIC DNA]</scope>
</reference>
<dbReference type="EMBL" id="BEYU01000067">
    <property type="protein sequence ID" value="GBG29895.1"/>
    <property type="molecule type" value="Genomic_DNA"/>
</dbReference>
<accession>A0A2R5GH26</accession>
<feature type="region of interest" description="Disordered" evidence="1">
    <location>
        <begin position="1696"/>
        <end position="1715"/>
    </location>
</feature>
<dbReference type="InParanoid" id="A0A2R5GH26"/>
<evidence type="ECO:0000313" key="4">
    <source>
        <dbReference type="Proteomes" id="UP000241890"/>
    </source>
</evidence>
<protein>
    <submittedName>
        <fullName evidence="3">Uncharacterized protein</fullName>
    </submittedName>
</protein>
<feature type="transmembrane region" description="Helical" evidence="2">
    <location>
        <begin position="1392"/>
        <end position="1414"/>
    </location>
</feature>
<keyword evidence="2" id="KW-0812">Transmembrane</keyword>
<feature type="transmembrane region" description="Helical" evidence="2">
    <location>
        <begin position="1126"/>
        <end position="1147"/>
    </location>
</feature>
<gene>
    <name evidence="3" type="ORF">FCC1311_061152</name>
</gene>
<dbReference type="Proteomes" id="UP000241890">
    <property type="component" value="Unassembled WGS sequence"/>
</dbReference>
<proteinExistence type="predicted"/>
<feature type="transmembrane region" description="Helical" evidence="2">
    <location>
        <begin position="1271"/>
        <end position="1293"/>
    </location>
</feature>